<dbReference type="InterPro" id="IPR029039">
    <property type="entry name" value="Flavoprotein-like_sf"/>
</dbReference>
<organism evidence="4 5">
    <name type="scientific">Cellulophaga fucicola</name>
    <dbReference type="NCBI Taxonomy" id="76595"/>
    <lineage>
        <taxon>Bacteria</taxon>
        <taxon>Pseudomonadati</taxon>
        <taxon>Bacteroidota</taxon>
        <taxon>Flavobacteriia</taxon>
        <taxon>Flavobacteriales</taxon>
        <taxon>Flavobacteriaceae</taxon>
        <taxon>Cellulophaga</taxon>
    </lineage>
</organism>
<evidence type="ECO:0000256" key="2">
    <source>
        <dbReference type="ARBA" id="ARBA00023002"/>
    </source>
</evidence>
<protein>
    <submittedName>
        <fullName evidence="4">NAD(P)H dehydrogenase (Quinone)</fullName>
    </submittedName>
</protein>
<dbReference type="Proteomes" id="UP000183257">
    <property type="component" value="Unassembled WGS sequence"/>
</dbReference>
<dbReference type="InterPro" id="IPR051545">
    <property type="entry name" value="NAD(P)H_dehydrogenase_qn"/>
</dbReference>
<dbReference type="Pfam" id="PF02525">
    <property type="entry name" value="Flavodoxin_2"/>
    <property type="match status" value="1"/>
</dbReference>
<dbReference type="PANTHER" id="PTHR10204">
    <property type="entry name" value="NAD P H OXIDOREDUCTASE-RELATED"/>
    <property type="match status" value="1"/>
</dbReference>
<dbReference type="Gene3D" id="3.40.50.360">
    <property type="match status" value="1"/>
</dbReference>
<feature type="domain" description="Flavodoxin-like fold" evidence="3">
    <location>
        <begin position="1"/>
        <end position="174"/>
    </location>
</feature>
<dbReference type="InterPro" id="IPR003680">
    <property type="entry name" value="Flavodoxin_fold"/>
</dbReference>
<keyword evidence="2" id="KW-0560">Oxidoreductase</keyword>
<dbReference type="SUPFAM" id="SSF52218">
    <property type="entry name" value="Flavoproteins"/>
    <property type="match status" value="1"/>
</dbReference>
<sequence>MKHLIIYAHPNNTSLNHLFKQNIEQNLLDNKHQVVVRDLYELNFNPVLSLQDMAGQRKAQVAEDVQKEQSLILWADHITFIYPIWWTGMPAIVKGYIDRVFSYGFAYCYNNGVQCGLLKGTKITIINTHGKSKLEYESIGMDKALKLTSDTGIFNYCGLDICNHFYVDNADKASIEDVKNWTSKITTSYII</sequence>
<keyword evidence="5" id="KW-1185">Reference proteome</keyword>
<dbReference type="EMBL" id="FPIY01000001">
    <property type="protein sequence ID" value="SFW24042.1"/>
    <property type="molecule type" value="Genomic_DNA"/>
</dbReference>
<gene>
    <name evidence="4" type="ORF">SAMN05660313_00708</name>
</gene>
<evidence type="ECO:0000313" key="4">
    <source>
        <dbReference type="EMBL" id="SFW24042.1"/>
    </source>
</evidence>
<dbReference type="RefSeq" id="WP_072302369.1">
    <property type="nucleotide sequence ID" value="NZ_FPIY01000001.1"/>
</dbReference>
<dbReference type="OrthoDB" id="652200at2"/>
<evidence type="ECO:0000313" key="5">
    <source>
        <dbReference type="Proteomes" id="UP000183257"/>
    </source>
</evidence>
<dbReference type="GO" id="GO:0005829">
    <property type="term" value="C:cytosol"/>
    <property type="evidence" value="ECO:0007669"/>
    <property type="project" value="TreeGrafter"/>
</dbReference>
<accession>A0A1K1MLJ6</accession>
<comment type="similarity">
    <text evidence="1">Belongs to the NAD(P)H dehydrogenase (quinone) family.</text>
</comment>
<dbReference type="STRING" id="76595.SAMN05660313_00708"/>
<dbReference type="GO" id="GO:0003955">
    <property type="term" value="F:NAD(P)H dehydrogenase (quinone) activity"/>
    <property type="evidence" value="ECO:0007669"/>
    <property type="project" value="TreeGrafter"/>
</dbReference>
<reference evidence="5" key="1">
    <citation type="submission" date="2016-11" db="EMBL/GenBank/DDBJ databases">
        <authorList>
            <person name="Varghese N."/>
            <person name="Submissions S."/>
        </authorList>
    </citation>
    <scope>NUCLEOTIDE SEQUENCE [LARGE SCALE GENOMIC DNA]</scope>
    <source>
        <strain evidence="5">DSM 24786</strain>
    </source>
</reference>
<proteinExistence type="inferred from homology"/>
<evidence type="ECO:0000259" key="3">
    <source>
        <dbReference type="Pfam" id="PF02525"/>
    </source>
</evidence>
<dbReference type="AlphaFoldDB" id="A0A1K1MLJ6"/>
<dbReference type="PANTHER" id="PTHR10204:SF34">
    <property type="entry name" value="NAD(P)H DEHYDROGENASE [QUINONE] 1 ISOFORM 1"/>
    <property type="match status" value="1"/>
</dbReference>
<name>A0A1K1MLJ6_9FLAO</name>
<evidence type="ECO:0000256" key="1">
    <source>
        <dbReference type="ARBA" id="ARBA00006252"/>
    </source>
</evidence>